<dbReference type="GO" id="GO:0055052">
    <property type="term" value="C:ATP-binding cassette (ABC) transporter complex, substrate-binding subunit-containing"/>
    <property type="evidence" value="ECO:0007669"/>
    <property type="project" value="TreeGrafter"/>
</dbReference>
<gene>
    <name evidence="4" type="ORF">METHB2_660008</name>
</gene>
<comment type="caution">
    <text evidence="4">The sequence shown here is derived from an EMBL/GenBank/DDBJ whole genome shotgun (WGS) entry which is preliminary data.</text>
</comment>
<organism evidence="4 5">
    <name type="scientific">Candidatus Methylobacter favarea</name>
    <dbReference type="NCBI Taxonomy" id="2707345"/>
    <lineage>
        <taxon>Bacteria</taxon>
        <taxon>Pseudomonadati</taxon>
        <taxon>Pseudomonadota</taxon>
        <taxon>Gammaproteobacteria</taxon>
        <taxon>Methylococcales</taxon>
        <taxon>Methylococcaceae</taxon>
        <taxon>Methylobacter</taxon>
    </lineage>
</organism>
<keyword evidence="2" id="KW-0813">Transport</keyword>
<dbReference type="GO" id="GO:1901982">
    <property type="term" value="F:maltose binding"/>
    <property type="evidence" value="ECO:0007669"/>
    <property type="project" value="TreeGrafter"/>
</dbReference>
<dbReference type="SUPFAM" id="SSF53850">
    <property type="entry name" value="Periplasmic binding protein-like II"/>
    <property type="match status" value="1"/>
</dbReference>
<dbReference type="GO" id="GO:0042956">
    <property type="term" value="P:maltodextrin transmembrane transport"/>
    <property type="evidence" value="ECO:0007669"/>
    <property type="project" value="TreeGrafter"/>
</dbReference>
<dbReference type="PANTHER" id="PTHR30061:SF50">
    <property type="entry name" value="MALTOSE_MALTODEXTRIN-BINDING PERIPLASMIC PROTEIN"/>
    <property type="match status" value="1"/>
</dbReference>
<dbReference type="PANTHER" id="PTHR30061">
    <property type="entry name" value="MALTOSE-BINDING PERIPLASMIC PROTEIN"/>
    <property type="match status" value="1"/>
</dbReference>
<dbReference type="Proteomes" id="UP000494216">
    <property type="component" value="Unassembled WGS sequence"/>
</dbReference>
<evidence type="ECO:0000256" key="3">
    <source>
        <dbReference type="ARBA" id="ARBA00022729"/>
    </source>
</evidence>
<dbReference type="EMBL" id="CADCXN010000098">
    <property type="protein sequence ID" value="CAA9892337.1"/>
    <property type="molecule type" value="Genomic_DNA"/>
</dbReference>
<sequence length="423" mass="46426">MRHHAIPGYRLLLLITGVLTSAVNCPNTGDRESDRESPVLAWYVFAEPSGAFRGAAKRCSQLAGGRFTLVLKPLPTDADQQREQLVRRLAAADPDIDIIGMDVIWTAEFAEAGWILPWPAASSKRVSMERLSAAVESARYKNRLWAAPFTSNAQLLWYRSDRVKSPPRIWHELIEKAETFGSPGTLQLQGQRYEGLTVFFISLLASAGGSVLDESGSGVALEEAPTVEVLSLMKKIASSPAADRALATAREDQARLAFETGEPTFMVNYPFVWSSSRQNAPKVAAHMAFARWPSINRHHLSRIAIGGLNLGVNASARHPGLAFEAAECLASKANQVIAAKQGGLPPTLETLYDDPEVRQRFPFADSLRETLREAVLRPRTPVYNDVSLAISRTLHPMRDIDPVTDAKRLRKAVARALNSEGLL</sequence>
<keyword evidence="3" id="KW-0732">Signal</keyword>
<proteinExistence type="inferred from homology"/>
<reference evidence="4 5" key="1">
    <citation type="submission" date="2020-02" db="EMBL/GenBank/DDBJ databases">
        <authorList>
            <person name="Hogendoorn C."/>
        </authorList>
    </citation>
    <scope>NUCLEOTIDE SEQUENCE [LARGE SCALE GENOMIC DNA]</scope>
    <source>
        <strain evidence="4">METHB21</strain>
    </source>
</reference>
<evidence type="ECO:0000256" key="2">
    <source>
        <dbReference type="ARBA" id="ARBA00022448"/>
    </source>
</evidence>
<dbReference type="GO" id="GO:0015768">
    <property type="term" value="P:maltose transport"/>
    <property type="evidence" value="ECO:0007669"/>
    <property type="project" value="TreeGrafter"/>
</dbReference>
<name>A0A8S0YAP9_9GAMM</name>
<dbReference type="AlphaFoldDB" id="A0A8S0YAP9"/>
<dbReference type="InterPro" id="IPR006059">
    <property type="entry name" value="SBP"/>
</dbReference>
<evidence type="ECO:0000313" key="5">
    <source>
        <dbReference type="Proteomes" id="UP000494216"/>
    </source>
</evidence>
<dbReference type="Pfam" id="PF01547">
    <property type="entry name" value="SBP_bac_1"/>
    <property type="match status" value="1"/>
</dbReference>
<keyword evidence="5" id="KW-1185">Reference proteome</keyword>
<dbReference type="Gene3D" id="3.40.190.10">
    <property type="entry name" value="Periplasmic binding protein-like II"/>
    <property type="match status" value="2"/>
</dbReference>
<dbReference type="CDD" id="cd14750">
    <property type="entry name" value="PBP2_TMBP"/>
    <property type="match status" value="1"/>
</dbReference>
<protein>
    <submittedName>
        <fullName evidence="4">Extracellular solute-binding protein family 1</fullName>
    </submittedName>
</protein>
<evidence type="ECO:0000256" key="1">
    <source>
        <dbReference type="ARBA" id="ARBA00008520"/>
    </source>
</evidence>
<evidence type="ECO:0000313" key="4">
    <source>
        <dbReference type="EMBL" id="CAA9892337.1"/>
    </source>
</evidence>
<accession>A0A8S0YAP9</accession>
<comment type="similarity">
    <text evidence="1">Belongs to the bacterial solute-binding protein 1 family.</text>
</comment>